<feature type="region of interest" description="Disordered" evidence="1">
    <location>
        <begin position="1"/>
        <end position="68"/>
    </location>
</feature>
<keyword evidence="3" id="KW-1185">Reference proteome</keyword>
<feature type="compositionally biased region" description="Basic and acidic residues" evidence="1">
    <location>
        <begin position="118"/>
        <end position="129"/>
    </location>
</feature>
<proteinExistence type="predicted"/>
<feature type="compositionally biased region" description="Low complexity" evidence="1">
    <location>
        <begin position="95"/>
        <end position="106"/>
    </location>
</feature>
<gene>
    <name evidence="2" type="ORF">HDU87_008451</name>
</gene>
<reference evidence="2" key="1">
    <citation type="submission" date="2020-05" db="EMBL/GenBank/DDBJ databases">
        <title>Phylogenomic resolution of chytrid fungi.</title>
        <authorList>
            <person name="Stajich J.E."/>
            <person name="Amses K."/>
            <person name="Simmons R."/>
            <person name="Seto K."/>
            <person name="Myers J."/>
            <person name="Bonds A."/>
            <person name="Quandt C.A."/>
            <person name="Barry K."/>
            <person name="Liu P."/>
            <person name="Grigoriev I."/>
            <person name="Longcore J.E."/>
            <person name="James T.Y."/>
        </authorList>
    </citation>
    <scope>NUCLEOTIDE SEQUENCE</scope>
    <source>
        <strain evidence="2">JEL0379</strain>
    </source>
</reference>
<evidence type="ECO:0000313" key="2">
    <source>
        <dbReference type="EMBL" id="KAJ3170976.1"/>
    </source>
</evidence>
<feature type="region of interest" description="Disordered" evidence="1">
    <location>
        <begin position="87"/>
        <end position="193"/>
    </location>
</feature>
<feature type="region of interest" description="Disordered" evidence="1">
    <location>
        <begin position="489"/>
        <end position="512"/>
    </location>
</feature>
<feature type="compositionally biased region" description="Low complexity" evidence="1">
    <location>
        <begin position="130"/>
        <end position="142"/>
    </location>
</feature>
<sequence length="681" mass="71765">MPLDFSAVHPPPTCEPSAYGGSSPRSDSVRRSKSARFATAPNSTAEVAFPDSPRCQRRDSSSGSSGAEINASAGFCEELVQSEIGLSGSKFNICRRPPTAPALARRSSVDAPPKKTRKDQPPPRLRREASGLAAAALSAEARTVLPATESSSSPLRKIPTLADATPVSTSTTTTTAAATTRGPSTVGAYEDDGPASLSEVVRTKLQQHVRPTIAQHDTFFDDISGWGEEDSLAVGSGGATYQYLSFDAGDGDPPNTSQSPGPDVVQRLKRIYIRKRHGRSAKTHGNKSTALTIEQKKSKRRGRVGYGEDEDHAGVDYNGEETEEASGAIVNVLPERDETTTLIPSGNIAPRSAALNPSSIPSKPRGVKSAALEHVSISAGALMVPRVPDKRRPQTGKPLSVSHRIKTPSAPDLSSPATGTDTMAQMRKKLLSSARTNNRNLGILQNSSEELRGPGGSPSALGSAIVTGTKYCSQTLTARVDSIGSVLSAHEKKPSGRHWTSSNSISEPLTLPAPPAPSMLSLHLPQPSSALLALESSLTLLPIIATGKQSSRSLIASETSLPGRPGSSLPHAALSPLQAQQYSPQLRSAMAQGQLNADSTQSDRQLHSTNPVIRRPVKKLSQNGFQAVAFWDEEPVDCAPPDLRGPVSADSAIDSLSLPTPLGARSFRDSIFLNRCRGVGT</sequence>
<feature type="compositionally biased region" description="Low complexity" evidence="1">
    <location>
        <begin position="168"/>
        <end position="180"/>
    </location>
</feature>
<organism evidence="2 3">
    <name type="scientific">Geranomyces variabilis</name>
    <dbReference type="NCBI Taxonomy" id="109894"/>
    <lineage>
        <taxon>Eukaryota</taxon>
        <taxon>Fungi</taxon>
        <taxon>Fungi incertae sedis</taxon>
        <taxon>Chytridiomycota</taxon>
        <taxon>Chytridiomycota incertae sedis</taxon>
        <taxon>Chytridiomycetes</taxon>
        <taxon>Spizellomycetales</taxon>
        <taxon>Powellomycetaceae</taxon>
        <taxon>Geranomyces</taxon>
    </lineage>
</organism>
<protein>
    <submittedName>
        <fullName evidence="2">Uncharacterized protein</fullName>
    </submittedName>
</protein>
<feature type="region of interest" description="Disordered" evidence="1">
    <location>
        <begin position="388"/>
        <end position="419"/>
    </location>
</feature>
<dbReference type="AlphaFoldDB" id="A0AAD5XM35"/>
<evidence type="ECO:0000256" key="1">
    <source>
        <dbReference type="SAM" id="MobiDB-lite"/>
    </source>
</evidence>
<feature type="region of interest" description="Disordered" evidence="1">
    <location>
        <begin position="342"/>
        <end position="362"/>
    </location>
</feature>
<name>A0AAD5XM35_9FUNG</name>
<feature type="region of interest" description="Disordered" evidence="1">
    <location>
        <begin position="295"/>
        <end position="315"/>
    </location>
</feature>
<comment type="caution">
    <text evidence="2">The sequence shown here is derived from an EMBL/GenBank/DDBJ whole genome shotgun (WGS) entry which is preliminary data.</text>
</comment>
<dbReference type="EMBL" id="JADGJQ010000089">
    <property type="protein sequence ID" value="KAJ3170976.1"/>
    <property type="molecule type" value="Genomic_DNA"/>
</dbReference>
<evidence type="ECO:0000313" key="3">
    <source>
        <dbReference type="Proteomes" id="UP001212152"/>
    </source>
</evidence>
<feature type="compositionally biased region" description="Polar residues" evidence="1">
    <location>
        <begin position="498"/>
        <end position="507"/>
    </location>
</feature>
<dbReference type="Proteomes" id="UP001212152">
    <property type="component" value="Unassembled WGS sequence"/>
</dbReference>
<accession>A0AAD5XM35</accession>